<keyword evidence="14" id="KW-1185">Reference proteome</keyword>
<keyword evidence="4 10" id="KW-0808">Transferase</keyword>
<evidence type="ECO:0000256" key="1">
    <source>
        <dbReference type="ARBA" id="ARBA00022475"/>
    </source>
</evidence>
<organism evidence="13 14">
    <name type="scientific">Leptolyngbya boryana NIES-2135</name>
    <dbReference type="NCBI Taxonomy" id="1973484"/>
    <lineage>
        <taxon>Bacteria</taxon>
        <taxon>Bacillati</taxon>
        <taxon>Cyanobacteriota</taxon>
        <taxon>Cyanophyceae</taxon>
        <taxon>Leptolyngbyales</taxon>
        <taxon>Leptolyngbyaceae</taxon>
        <taxon>Leptolyngbya group</taxon>
        <taxon>Leptolyngbya</taxon>
    </lineage>
</organism>
<feature type="binding site" evidence="10">
    <location>
        <position position="294"/>
    </location>
    <ligand>
        <name>UDP-N-acetyl-alpha-D-glucosamine</name>
        <dbReference type="ChEBI" id="CHEBI:57705"/>
    </ligand>
</feature>
<comment type="subcellular location">
    <subcellularLocation>
        <location evidence="10">Cell membrane</location>
        <topology evidence="10">Peripheral membrane protein</topology>
        <orientation evidence="10">Cytoplasmic side</orientation>
    </subcellularLocation>
</comment>
<feature type="domain" description="Glycosyltransferase family 28 N-terminal" evidence="11">
    <location>
        <begin position="14"/>
        <end position="147"/>
    </location>
</feature>
<evidence type="ECO:0000259" key="11">
    <source>
        <dbReference type="Pfam" id="PF03033"/>
    </source>
</evidence>
<feature type="binding site" evidence="10">
    <location>
        <begin position="20"/>
        <end position="22"/>
    </location>
    <ligand>
        <name>UDP-N-acetyl-alpha-D-glucosamine</name>
        <dbReference type="ChEBI" id="CHEBI:57705"/>
    </ligand>
</feature>
<dbReference type="SUPFAM" id="SSF53756">
    <property type="entry name" value="UDP-Glycosyltransferase/glycogen phosphorylase"/>
    <property type="match status" value="1"/>
</dbReference>
<feature type="binding site" evidence="10">
    <location>
        <position position="129"/>
    </location>
    <ligand>
        <name>UDP-N-acetyl-alpha-D-glucosamine</name>
        <dbReference type="ChEBI" id="CHEBI:57705"/>
    </ligand>
</feature>
<keyword evidence="1 10" id="KW-1003">Cell membrane</keyword>
<gene>
    <name evidence="10" type="primary">murG</name>
    <name evidence="13" type="ORF">NIES2135_18400</name>
</gene>
<dbReference type="InterPro" id="IPR006009">
    <property type="entry name" value="GlcNAc_MurG"/>
</dbReference>
<dbReference type="GO" id="GO:0051991">
    <property type="term" value="F:UDP-N-acetyl-D-glucosamine:N-acetylmuramoyl-L-alanyl-D-glutamyl-meso-2,6-diaminopimelyl-D-alanyl-D-alanine-diphosphoundecaprenol 4-beta-N-acetylglucosaminlytransferase activity"/>
    <property type="evidence" value="ECO:0007669"/>
    <property type="project" value="RHEA"/>
</dbReference>
<dbReference type="GO" id="GO:0009252">
    <property type="term" value="P:peptidoglycan biosynthetic process"/>
    <property type="evidence" value="ECO:0007669"/>
    <property type="project" value="UniProtKB-UniRule"/>
</dbReference>
<evidence type="ECO:0000256" key="9">
    <source>
        <dbReference type="ARBA" id="ARBA00023316"/>
    </source>
</evidence>
<evidence type="ECO:0000313" key="13">
    <source>
        <dbReference type="EMBL" id="BAY55019.1"/>
    </source>
</evidence>
<dbReference type="GO" id="GO:0050511">
    <property type="term" value="F:undecaprenyldiphospho-muramoylpentapeptide beta-N-acetylglucosaminyltransferase activity"/>
    <property type="evidence" value="ECO:0007669"/>
    <property type="project" value="UniProtKB-UniRule"/>
</dbReference>
<evidence type="ECO:0000313" key="14">
    <source>
        <dbReference type="Proteomes" id="UP000217895"/>
    </source>
</evidence>
<comment type="pathway">
    <text evidence="10">Cell wall biogenesis; peptidoglycan biosynthesis.</text>
</comment>
<protein>
    <recommendedName>
        <fullName evidence="10">UDP-N-acetylglucosamine--N-acetylmuramyl-(pentapeptide) pyrophosphoryl-undecaprenol N-acetylglucosamine transferase</fullName>
        <ecNumber evidence="10">2.4.1.227</ecNumber>
    </recommendedName>
    <alternativeName>
        <fullName evidence="10">Undecaprenyl-PP-MurNAc-pentapeptide-UDPGlcNAc GlcNAc transferase</fullName>
    </alternativeName>
</protein>
<dbReference type="InterPro" id="IPR004276">
    <property type="entry name" value="GlycoTrans_28_N"/>
</dbReference>
<dbReference type="GO" id="GO:0051301">
    <property type="term" value="P:cell division"/>
    <property type="evidence" value="ECO:0007669"/>
    <property type="project" value="UniProtKB-KW"/>
</dbReference>
<evidence type="ECO:0000256" key="8">
    <source>
        <dbReference type="ARBA" id="ARBA00023306"/>
    </source>
</evidence>
<dbReference type="Gene3D" id="3.40.50.2000">
    <property type="entry name" value="Glycogen Phosphorylase B"/>
    <property type="match status" value="2"/>
</dbReference>
<dbReference type="InterPro" id="IPR007235">
    <property type="entry name" value="Glyco_trans_28_C"/>
</dbReference>
<evidence type="ECO:0000256" key="10">
    <source>
        <dbReference type="HAMAP-Rule" id="MF_00033"/>
    </source>
</evidence>
<dbReference type="EMBL" id="AP018203">
    <property type="protein sequence ID" value="BAY55019.1"/>
    <property type="molecule type" value="Genomic_DNA"/>
</dbReference>
<dbReference type="GO" id="GO:0071555">
    <property type="term" value="P:cell wall organization"/>
    <property type="evidence" value="ECO:0007669"/>
    <property type="project" value="UniProtKB-KW"/>
</dbReference>
<dbReference type="GO" id="GO:0005975">
    <property type="term" value="P:carbohydrate metabolic process"/>
    <property type="evidence" value="ECO:0007669"/>
    <property type="project" value="InterPro"/>
</dbReference>
<dbReference type="GO" id="GO:0005886">
    <property type="term" value="C:plasma membrane"/>
    <property type="evidence" value="ECO:0007669"/>
    <property type="project" value="UniProtKB-SubCell"/>
</dbReference>
<comment type="function">
    <text evidence="10">Cell wall formation. Catalyzes the transfer of a GlcNAc subunit on undecaprenyl-pyrophosphoryl-MurNAc-pentapeptide (lipid intermediate I) to form undecaprenyl-pyrophosphoryl-MurNAc-(pentapeptide)GlcNAc (lipid intermediate II).</text>
</comment>
<comment type="similarity">
    <text evidence="10">Belongs to the glycosyltransferase 28 family. MurG subfamily.</text>
</comment>
<dbReference type="GO" id="GO:0008360">
    <property type="term" value="P:regulation of cell shape"/>
    <property type="evidence" value="ECO:0007669"/>
    <property type="project" value="UniProtKB-KW"/>
</dbReference>
<comment type="caution">
    <text evidence="10">Lacks conserved residue(s) required for the propagation of feature annotation.</text>
</comment>
<sequence length="361" mass="39064">MESSLNQPKSRRLLIAASGTGGHVFPAIAIAEQLPEFHIEWLGVPDRLESQLVGDRYPMHKISVAGFQQKFGLGTLKILFRLINSIRQVRQIIRRGKFEGVVTTGGYISAPAIIAARTLGLPVILHESNALPGKVTRFFAPWCTVVAIGFDVAAKSLRKAKTVVVGTPVRSQFRAALANPELPDLPIPSGVPLIVVVGGSQGAVAMNKLVREAAPAWFEKGAWVVHLTGENDPDVKSLQHPQYLALPFYQNMAALFQRTDLAISRSGAGTVTELLVTGTPAILIPYPFAAEDHQAFNAMVMVRVGAAEMFRQAELTAEQLQQSVLDLLNDPARLATMSQQALSIAIIDSAERTAQLVREAL</sequence>
<dbReference type="EC" id="2.4.1.227" evidence="10"/>
<accession>A0A1Z4JE22</accession>
<keyword evidence="6 10" id="KW-0573">Peptidoglycan synthesis</keyword>
<reference evidence="13 14" key="1">
    <citation type="submission" date="2017-06" db="EMBL/GenBank/DDBJ databases">
        <title>Genome sequencing of cyanobaciteial culture collection at National Institute for Environmental Studies (NIES).</title>
        <authorList>
            <person name="Hirose Y."/>
            <person name="Shimura Y."/>
            <person name="Fujisawa T."/>
            <person name="Nakamura Y."/>
            <person name="Kawachi M."/>
        </authorList>
    </citation>
    <scope>NUCLEOTIDE SEQUENCE [LARGE SCALE GENOMIC DNA]</scope>
    <source>
        <strain evidence="13 14">NIES-2135</strain>
    </source>
</reference>
<evidence type="ECO:0000256" key="3">
    <source>
        <dbReference type="ARBA" id="ARBA00022676"/>
    </source>
</evidence>
<feature type="domain" description="Glycosyl transferase family 28 C-terminal" evidence="12">
    <location>
        <begin position="194"/>
        <end position="341"/>
    </location>
</feature>
<comment type="catalytic activity">
    <reaction evidence="10">
        <text>di-trans,octa-cis-undecaprenyl diphospho-N-acetyl-alpha-D-muramoyl-L-alanyl-D-glutamyl-meso-2,6-diaminopimeloyl-D-alanyl-D-alanine + UDP-N-acetyl-alpha-D-glucosamine = di-trans,octa-cis-undecaprenyl diphospho-[N-acetyl-alpha-D-glucosaminyl-(1-&gt;4)]-N-acetyl-alpha-D-muramoyl-L-alanyl-D-glutamyl-meso-2,6-diaminopimeloyl-D-alanyl-D-alanine + UDP + H(+)</text>
        <dbReference type="Rhea" id="RHEA:31227"/>
        <dbReference type="ChEBI" id="CHEBI:15378"/>
        <dbReference type="ChEBI" id="CHEBI:57705"/>
        <dbReference type="ChEBI" id="CHEBI:58223"/>
        <dbReference type="ChEBI" id="CHEBI:61387"/>
        <dbReference type="ChEBI" id="CHEBI:61388"/>
        <dbReference type="EC" id="2.4.1.227"/>
    </reaction>
</comment>
<evidence type="ECO:0000256" key="5">
    <source>
        <dbReference type="ARBA" id="ARBA00022960"/>
    </source>
</evidence>
<evidence type="ECO:0000256" key="4">
    <source>
        <dbReference type="ARBA" id="ARBA00022679"/>
    </source>
</evidence>
<keyword evidence="3 10" id="KW-0328">Glycosyltransferase</keyword>
<dbReference type="UniPathway" id="UPA00219"/>
<evidence type="ECO:0000256" key="6">
    <source>
        <dbReference type="ARBA" id="ARBA00022984"/>
    </source>
</evidence>
<keyword evidence="2 10" id="KW-0132">Cell division</keyword>
<evidence type="ECO:0000256" key="2">
    <source>
        <dbReference type="ARBA" id="ARBA00022618"/>
    </source>
</evidence>
<dbReference type="Pfam" id="PF03033">
    <property type="entry name" value="Glyco_transf_28"/>
    <property type="match status" value="1"/>
</dbReference>
<evidence type="ECO:0000259" key="12">
    <source>
        <dbReference type="Pfam" id="PF04101"/>
    </source>
</evidence>
<evidence type="ECO:0000256" key="7">
    <source>
        <dbReference type="ARBA" id="ARBA00023136"/>
    </source>
</evidence>
<dbReference type="PANTHER" id="PTHR21015:SF22">
    <property type="entry name" value="GLYCOSYLTRANSFERASE"/>
    <property type="match status" value="1"/>
</dbReference>
<proteinExistence type="inferred from homology"/>
<dbReference type="PANTHER" id="PTHR21015">
    <property type="entry name" value="UDP-N-ACETYLGLUCOSAMINE--N-ACETYLMURAMYL-(PENTAPEPTIDE) PYROPHOSPHORYL-UNDECAPRENOL N-ACETYLGLUCOSAMINE TRANSFERASE 1"/>
    <property type="match status" value="1"/>
</dbReference>
<feature type="binding site" evidence="10">
    <location>
        <position position="200"/>
    </location>
    <ligand>
        <name>UDP-N-acetyl-alpha-D-glucosamine</name>
        <dbReference type="ChEBI" id="CHEBI:57705"/>
    </ligand>
</feature>
<keyword evidence="7 10" id="KW-0472">Membrane</keyword>
<name>A0A1Z4JE22_LEPBY</name>
<dbReference type="AlphaFoldDB" id="A0A1Z4JE22"/>
<feature type="binding site" evidence="10">
    <location>
        <position position="170"/>
    </location>
    <ligand>
        <name>UDP-N-acetyl-alpha-D-glucosamine</name>
        <dbReference type="ChEBI" id="CHEBI:57705"/>
    </ligand>
</feature>
<dbReference type="NCBIfam" id="TIGR01133">
    <property type="entry name" value="murG"/>
    <property type="match status" value="1"/>
</dbReference>
<dbReference type="Pfam" id="PF04101">
    <property type="entry name" value="Glyco_tran_28_C"/>
    <property type="match status" value="1"/>
</dbReference>
<keyword evidence="9 10" id="KW-0961">Cell wall biogenesis/degradation</keyword>
<dbReference type="HAMAP" id="MF_00033">
    <property type="entry name" value="MurG"/>
    <property type="match status" value="1"/>
</dbReference>
<keyword evidence="5 10" id="KW-0133">Cell shape</keyword>
<dbReference type="CDD" id="cd03785">
    <property type="entry name" value="GT28_MurG"/>
    <property type="match status" value="1"/>
</dbReference>
<keyword evidence="8 10" id="KW-0131">Cell cycle</keyword>
<dbReference type="Proteomes" id="UP000217895">
    <property type="component" value="Chromosome"/>
</dbReference>